<comment type="caution">
    <text evidence="1">The sequence shown here is derived from an EMBL/GenBank/DDBJ whole genome shotgun (WGS) entry which is preliminary data.</text>
</comment>
<dbReference type="AlphaFoldDB" id="A0A316X7Z2"/>
<sequence>MKNTPDYKKIYSDMISIKYPEKKEVCRIFLSKENLSVLDVITINNILFNTNCRESTQFNQKHRSYDVSAISYILQYQKRNELNNSQVAKHFKVSRNTITKWKNQILI</sequence>
<dbReference type="Proteomes" id="UP000236594">
    <property type="component" value="Unassembled WGS sequence"/>
</dbReference>
<proteinExistence type="predicted"/>
<dbReference type="InterPro" id="IPR010921">
    <property type="entry name" value="Trp_repressor/repl_initiator"/>
</dbReference>
<name>A0A316X7Z2_9FLAO</name>
<gene>
    <name evidence="1" type="ORF">C1631_012230</name>
</gene>
<dbReference type="OrthoDB" id="1260127at2"/>
<keyword evidence="2" id="KW-1185">Reference proteome</keyword>
<organism evidence="1 2">
    <name type="scientific">Chryseobacterium phosphatilyticum</name>
    <dbReference type="NCBI Taxonomy" id="475075"/>
    <lineage>
        <taxon>Bacteria</taxon>
        <taxon>Pseudomonadati</taxon>
        <taxon>Bacteroidota</taxon>
        <taxon>Flavobacteriia</taxon>
        <taxon>Flavobacteriales</taxon>
        <taxon>Weeksellaceae</taxon>
        <taxon>Chryseobacterium group</taxon>
        <taxon>Chryseobacterium</taxon>
    </lineage>
</organism>
<dbReference type="EMBL" id="PPED02000003">
    <property type="protein sequence ID" value="PWN68846.1"/>
    <property type="molecule type" value="Genomic_DNA"/>
</dbReference>
<evidence type="ECO:0000313" key="1">
    <source>
        <dbReference type="EMBL" id="PWN68846.1"/>
    </source>
</evidence>
<dbReference type="RefSeq" id="WP_103248311.1">
    <property type="nucleotide sequence ID" value="NZ_PPED02000003.1"/>
</dbReference>
<reference evidence="1 2" key="1">
    <citation type="submission" date="2018-04" db="EMBL/GenBank/DDBJ databases">
        <title>Draft Genome Sequence of Phosphate-Solubilizing Chryseobacterium sp. ISE14 that is a Biocontrol and Plant Growth-Promoting Rhizobacterium Isolated from Cucumber.</title>
        <authorList>
            <person name="Jeong J.-J."/>
            <person name="Sang M.K."/>
            <person name="Choi I.-G."/>
            <person name="Kim K.D."/>
        </authorList>
    </citation>
    <scope>NUCLEOTIDE SEQUENCE [LARGE SCALE GENOMIC DNA]</scope>
    <source>
        <strain evidence="1 2">ISE14</strain>
    </source>
</reference>
<evidence type="ECO:0000313" key="2">
    <source>
        <dbReference type="Proteomes" id="UP000236594"/>
    </source>
</evidence>
<dbReference type="SUPFAM" id="SSF48295">
    <property type="entry name" value="TrpR-like"/>
    <property type="match status" value="1"/>
</dbReference>
<accession>A0A316X7Z2</accession>
<protein>
    <submittedName>
        <fullName evidence="1">Transposase</fullName>
    </submittedName>
</protein>
<dbReference type="GO" id="GO:0043565">
    <property type="term" value="F:sequence-specific DNA binding"/>
    <property type="evidence" value="ECO:0007669"/>
    <property type="project" value="InterPro"/>
</dbReference>